<gene>
    <name evidence="2" type="ORF">JOL79_20095</name>
</gene>
<accession>A0A940WI16</accession>
<name>A0A940WI16_9ACTN</name>
<evidence type="ECO:0000313" key="3">
    <source>
        <dbReference type="Proteomes" id="UP000674234"/>
    </source>
</evidence>
<dbReference type="PANTHER" id="PTHR33823">
    <property type="entry name" value="RNA POLYMERASE-BINDING TRANSCRIPTION FACTOR DKSA-RELATED"/>
    <property type="match status" value="1"/>
</dbReference>
<protein>
    <recommendedName>
        <fullName evidence="4">TraR/DksA family transcriptional regulator</fullName>
    </recommendedName>
</protein>
<proteinExistence type="predicted"/>
<dbReference type="Gene3D" id="1.20.120.910">
    <property type="entry name" value="DksA, coiled-coil domain"/>
    <property type="match status" value="1"/>
</dbReference>
<keyword evidence="3" id="KW-1185">Reference proteome</keyword>
<evidence type="ECO:0000313" key="2">
    <source>
        <dbReference type="EMBL" id="MBP2706114.1"/>
    </source>
</evidence>
<comment type="caution">
    <text evidence="2">The sequence shown here is derived from an EMBL/GenBank/DDBJ whole genome shotgun (WGS) entry which is preliminary data.</text>
</comment>
<evidence type="ECO:0008006" key="4">
    <source>
        <dbReference type="Google" id="ProtNLM"/>
    </source>
</evidence>
<sequence>MDPTHAHELIEGERARIKELLTYSAAARAADLEAAADARTSVFDSANPLAQELLDDAVAEQLSARLAALDRASERLQAGTYGVSLRSGRPIPDERLEADPAAELLVDEVW</sequence>
<reference evidence="2" key="1">
    <citation type="submission" date="2021-02" db="EMBL/GenBank/DDBJ databases">
        <title>Draft genome sequence of Microbispora sp. RL4-1S isolated from rice leaves in Thailand.</title>
        <authorList>
            <person name="Muangham S."/>
            <person name="Duangmal K."/>
        </authorList>
    </citation>
    <scope>NUCLEOTIDE SEQUENCE</scope>
    <source>
        <strain evidence="2">RL4-1S</strain>
    </source>
</reference>
<feature type="zinc finger region" description="dksA C4-type" evidence="1">
    <location>
        <begin position="84"/>
        <end position="108"/>
    </location>
</feature>
<evidence type="ECO:0000256" key="1">
    <source>
        <dbReference type="PROSITE-ProRule" id="PRU00510"/>
    </source>
</evidence>
<dbReference type="AlphaFoldDB" id="A0A940WI16"/>
<dbReference type="PANTHER" id="PTHR33823:SF4">
    <property type="entry name" value="GENERAL STRESS PROTEIN 16O"/>
    <property type="match status" value="1"/>
</dbReference>
<organism evidence="2 3">
    <name type="scientific">Microbispora oryzae</name>
    <dbReference type="NCBI Taxonomy" id="2806554"/>
    <lineage>
        <taxon>Bacteria</taxon>
        <taxon>Bacillati</taxon>
        <taxon>Actinomycetota</taxon>
        <taxon>Actinomycetes</taxon>
        <taxon>Streptosporangiales</taxon>
        <taxon>Streptosporangiaceae</taxon>
        <taxon>Microbispora</taxon>
    </lineage>
</organism>
<dbReference type="EMBL" id="JAFCNB010000011">
    <property type="protein sequence ID" value="MBP2706114.1"/>
    <property type="molecule type" value="Genomic_DNA"/>
</dbReference>
<dbReference type="Proteomes" id="UP000674234">
    <property type="component" value="Unassembled WGS sequence"/>
</dbReference>
<dbReference type="RefSeq" id="WP_210157403.1">
    <property type="nucleotide sequence ID" value="NZ_JAFCNB010000011.1"/>
</dbReference>
<dbReference type="PROSITE" id="PS51128">
    <property type="entry name" value="ZF_DKSA_2"/>
    <property type="match status" value="1"/>
</dbReference>